<dbReference type="EMBL" id="FUYV01000006">
    <property type="protein sequence ID" value="SKB86797.1"/>
    <property type="molecule type" value="Genomic_DNA"/>
</dbReference>
<evidence type="ECO:0000313" key="3">
    <source>
        <dbReference type="Proteomes" id="UP000191055"/>
    </source>
</evidence>
<keyword evidence="3" id="KW-1185">Reference proteome</keyword>
<dbReference type="RefSeq" id="WP_079557152.1">
    <property type="nucleotide sequence ID" value="NZ_CP021904.1"/>
</dbReference>
<dbReference type="AlphaFoldDB" id="A0A1T5ESA1"/>
<dbReference type="Proteomes" id="UP000191055">
    <property type="component" value="Unassembled WGS sequence"/>
</dbReference>
<proteinExistence type="predicted"/>
<sequence>MRKLFLFVIVICLSMSMMSQRISRDTKSIQFVNYPSLLMPEVETYSTNIDLTAIEGLLEEGSTYVWTYKTLNSILGPQGYTHKEIDSDIEITLVAKNYLVFPSVTDASPDYESAYYLPKYTIPMDWEIVIEGAVSQRILLSDYKDSLHIVVPLRDVGGSLHKITDPEKIKEVMESESEQILKAAERQFLSEVMLFAREVVNRSLSYDVEVLEVPFFSLRSNRQVDVSDWEEPHKNAEKLFEELKNGASPSELYNKYADVFEFYELKINEYKDDVRKNRNLLEAASTNLVNMLLILKPDAITVDHVDIFVVTNNESGSRDEKRNKLKSRISQAIAVYESRNECGRDYAELFTMPPLSNNAYEVTYTLSSGEVKQGVVTYSTFYGLRPSDACVGFSLYDIDVFNSSDGKVSSRQALDVKDIDSYEIFGDKYVKVRFSDPTVVSLRGEESFMWELMDGDVSIYWLTDLGRSGAVIKKGNRGQFVFNYARLAEMLDDKPTIAENIRNGHYGNPEIRERSSRLGNMMQQGVVNDICPRILLNIVADYNQIN</sequence>
<keyword evidence="1" id="KW-0732">Signal</keyword>
<feature type="chain" id="PRO_5013341258" evidence="1">
    <location>
        <begin position="20"/>
        <end position="546"/>
    </location>
</feature>
<gene>
    <name evidence="2" type="ORF">SAMN03080601_01375</name>
</gene>
<organism evidence="2 3">
    <name type="scientific">Alkalitalea saponilacus</name>
    <dbReference type="NCBI Taxonomy" id="889453"/>
    <lineage>
        <taxon>Bacteria</taxon>
        <taxon>Pseudomonadati</taxon>
        <taxon>Bacteroidota</taxon>
        <taxon>Bacteroidia</taxon>
        <taxon>Marinilabiliales</taxon>
        <taxon>Marinilabiliaceae</taxon>
        <taxon>Alkalitalea</taxon>
    </lineage>
</organism>
<protein>
    <submittedName>
        <fullName evidence="2">Uncharacterized protein</fullName>
    </submittedName>
</protein>
<dbReference type="OrthoDB" id="1118187at2"/>
<evidence type="ECO:0000313" key="2">
    <source>
        <dbReference type="EMBL" id="SKB86797.1"/>
    </source>
</evidence>
<reference evidence="2 3" key="1">
    <citation type="submission" date="2017-02" db="EMBL/GenBank/DDBJ databases">
        <authorList>
            <person name="Peterson S.W."/>
        </authorList>
    </citation>
    <scope>NUCLEOTIDE SEQUENCE [LARGE SCALE GENOMIC DNA]</scope>
    <source>
        <strain evidence="2 3">DSM 24412</strain>
    </source>
</reference>
<feature type="signal peptide" evidence="1">
    <location>
        <begin position="1"/>
        <end position="19"/>
    </location>
</feature>
<accession>A0A1T5ESA1</accession>
<evidence type="ECO:0000256" key="1">
    <source>
        <dbReference type="SAM" id="SignalP"/>
    </source>
</evidence>
<name>A0A1T5ESA1_9BACT</name>